<evidence type="ECO:0000313" key="6">
    <source>
        <dbReference type="EMBL" id="RTQ95866.1"/>
    </source>
</evidence>
<dbReference type="Pfam" id="PF07992">
    <property type="entry name" value="Pyr_redox_2"/>
    <property type="match status" value="1"/>
</dbReference>
<dbReference type="PRINTS" id="PR00368">
    <property type="entry name" value="FADPNR"/>
</dbReference>
<gene>
    <name evidence="6" type="ORF">EKG35_02140</name>
</gene>
<comment type="subunit">
    <text evidence="2">Homodimer.</text>
</comment>
<keyword evidence="4" id="KW-0560">Oxidoreductase</keyword>
<dbReference type="Gene3D" id="3.50.50.60">
    <property type="entry name" value="FAD/NAD(P)-binding domain"/>
    <property type="match status" value="2"/>
</dbReference>
<comment type="caution">
    <text evidence="6">The sequence shown here is derived from an EMBL/GenBank/DDBJ whole genome shotgun (WGS) entry which is preliminary data.</text>
</comment>
<name>A0A431UWT8_9BACI</name>
<dbReference type="InterPro" id="IPR023753">
    <property type="entry name" value="FAD/NAD-binding_dom"/>
</dbReference>
<dbReference type="Proteomes" id="UP000276349">
    <property type="component" value="Unassembled WGS sequence"/>
</dbReference>
<evidence type="ECO:0000256" key="1">
    <source>
        <dbReference type="ARBA" id="ARBA00001974"/>
    </source>
</evidence>
<proteinExistence type="predicted"/>
<dbReference type="EMBL" id="RXNR01000004">
    <property type="protein sequence ID" value="RTQ95866.1"/>
    <property type="molecule type" value="Genomic_DNA"/>
</dbReference>
<dbReference type="OrthoDB" id="9806179at2"/>
<dbReference type="PRINTS" id="PR00469">
    <property type="entry name" value="PNDRDTASEII"/>
</dbReference>
<keyword evidence="7" id="KW-1185">Reference proteome</keyword>
<evidence type="ECO:0000256" key="4">
    <source>
        <dbReference type="ARBA" id="ARBA00023002"/>
    </source>
</evidence>
<dbReference type="SUPFAM" id="SSF51905">
    <property type="entry name" value="FAD/NAD(P)-binding domain"/>
    <property type="match status" value="1"/>
</dbReference>
<keyword evidence="3" id="KW-0285">Flavoprotein</keyword>
<feature type="domain" description="FAD/NAD(P)-binding" evidence="5">
    <location>
        <begin position="5"/>
        <end position="284"/>
    </location>
</feature>
<sequence>MMLECAIIGGGPAGLNAALVLGRAKRNVILFDINQPRNAVTQESHGFITRDGVTPREFRNFAHQDIRNYPSVKIKEFKIVKVKKESNSIFQLVTHEGEVYLSKKVIIAIGLKERLPNVKGIRNYYGKSIFNCPYCDGWELREQPLVLISENNHATHMAKVLYQWSKDLVVCTNGKKVISDADVQLFNEKGIRIKQQQIIKLSGQDGKLKKVIFEDGTEIDRVGGFVTPDLEQPNNIAQELGCEFSENGGIIIDSLGRTNVEGIYAAGDTTLAAPTQLVIAASEGNRAAMGVNYDLTMEEFN</sequence>
<evidence type="ECO:0000313" key="7">
    <source>
        <dbReference type="Proteomes" id="UP000276349"/>
    </source>
</evidence>
<evidence type="ECO:0000256" key="3">
    <source>
        <dbReference type="ARBA" id="ARBA00022630"/>
    </source>
</evidence>
<evidence type="ECO:0000259" key="5">
    <source>
        <dbReference type="Pfam" id="PF07992"/>
    </source>
</evidence>
<evidence type="ECO:0000256" key="2">
    <source>
        <dbReference type="ARBA" id="ARBA00011738"/>
    </source>
</evidence>
<dbReference type="InterPro" id="IPR050097">
    <property type="entry name" value="Ferredoxin-NADP_redctase_2"/>
</dbReference>
<dbReference type="RefSeq" id="WP_126292733.1">
    <property type="nucleotide sequence ID" value="NZ_CP155468.1"/>
</dbReference>
<organism evidence="6 7">
    <name type="scientific">Lysinibacillus telephonicus</name>
    <dbReference type="NCBI Taxonomy" id="1714840"/>
    <lineage>
        <taxon>Bacteria</taxon>
        <taxon>Bacillati</taxon>
        <taxon>Bacillota</taxon>
        <taxon>Bacilli</taxon>
        <taxon>Bacillales</taxon>
        <taxon>Bacillaceae</taxon>
        <taxon>Lysinibacillus</taxon>
    </lineage>
</organism>
<reference evidence="6 7" key="1">
    <citation type="submission" date="2018-12" db="EMBL/GenBank/DDBJ databases">
        <authorList>
            <person name="Yu L."/>
        </authorList>
    </citation>
    <scope>NUCLEOTIDE SEQUENCE [LARGE SCALE GENOMIC DNA]</scope>
    <source>
        <strain evidence="6 7">S5H2222</strain>
    </source>
</reference>
<dbReference type="PANTHER" id="PTHR48105">
    <property type="entry name" value="THIOREDOXIN REDUCTASE 1-RELATED-RELATED"/>
    <property type="match status" value="1"/>
</dbReference>
<dbReference type="AlphaFoldDB" id="A0A431UWT8"/>
<dbReference type="InterPro" id="IPR036188">
    <property type="entry name" value="FAD/NAD-bd_sf"/>
</dbReference>
<comment type="cofactor">
    <cofactor evidence="1">
        <name>FAD</name>
        <dbReference type="ChEBI" id="CHEBI:57692"/>
    </cofactor>
</comment>
<dbReference type="GO" id="GO:0016491">
    <property type="term" value="F:oxidoreductase activity"/>
    <property type="evidence" value="ECO:0007669"/>
    <property type="project" value="UniProtKB-KW"/>
</dbReference>
<accession>A0A431UWT8</accession>
<protein>
    <submittedName>
        <fullName evidence="6">NAD(P)/FAD-dependent oxidoreductase</fullName>
    </submittedName>
</protein>